<accession>A0A089LYS1</accession>
<organism evidence="2 3">
    <name type="scientific">Paenibacillus stellifer</name>
    <dbReference type="NCBI Taxonomy" id="169760"/>
    <lineage>
        <taxon>Bacteria</taxon>
        <taxon>Bacillati</taxon>
        <taxon>Bacillota</taxon>
        <taxon>Bacilli</taxon>
        <taxon>Bacillales</taxon>
        <taxon>Paenibacillaceae</taxon>
        <taxon>Paenibacillus</taxon>
    </lineage>
</organism>
<protein>
    <submittedName>
        <fullName evidence="2">Uncharacterized protein</fullName>
    </submittedName>
</protein>
<sequence>MGRASAFGRSLEDFLWERKLSEFMLGCEVSCMASGLPAAVKPLSFVVGNASVSAPSETPLSAASGQPYIFLRQVAGAWYNWVLIILAAVILLFIIFKRIKVKR</sequence>
<dbReference type="Proteomes" id="UP000029507">
    <property type="component" value="Chromosome"/>
</dbReference>
<keyword evidence="1" id="KW-1133">Transmembrane helix</keyword>
<keyword evidence="1" id="KW-0472">Membrane</keyword>
<reference evidence="2 3" key="1">
    <citation type="submission" date="2014-08" db="EMBL/GenBank/DDBJ databases">
        <title>Comparative genomics of the Paenibacillus odorifer group.</title>
        <authorList>
            <person name="den Bakker H.C."/>
            <person name="Tsai Y.-C."/>
            <person name="Martin N."/>
            <person name="Korlach J."/>
            <person name="Wiedmann M."/>
        </authorList>
    </citation>
    <scope>NUCLEOTIDE SEQUENCE [LARGE SCALE GENOMIC DNA]</scope>
    <source>
        <strain evidence="2 3">DSM 14472</strain>
    </source>
</reference>
<proteinExistence type="predicted"/>
<evidence type="ECO:0000313" key="3">
    <source>
        <dbReference type="Proteomes" id="UP000029507"/>
    </source>
</evidence>
<gene>
    <name evidence="2" type="ORF">PSTEL_26020</name>
</gene>
<dbReference type="HOGENOM" id="CLU_2261004_0_0_9"/>
<keyword evidence="3" id="KW-1185">Reference proteome</keyword>
<dbReference type="EMBL" id="CP009286">
    <property type="protein sequence ID" value="AIQ66057.1"/>
    <property type="molecule type" value="Genomic_DNA"/>
</dbReference>
<dbReference type="AlphaFoldDB" id="A0A089LYS1"/>
<dbReference type="KEGG" id="pste:PSTEL_26020"/>
<keyword evidence="1" id="KW-0812">Transmembrane</keyword>
<evidence type="ECO:0000256" key="1">
    <source>
        <dbReference type="SAM" id="Phobius"/>
    </source>
</evidence>
<name>A0A089LYS1_9BACL</name>
<feature type="transmembrane region" description="Helical" evidence="1">
    <location>
        <begin position="78"/>
        <end position="96"/>
    </location>
</feature>
<dbReference type="STRING" id="169760.PSTEL_26020"/>
<evidence type="ECO:0000313" key="2">
    <source>
        <dbReference type="EMBL" id="AIQ66057.1"/>
    </source>
</evidence>